<keyword evidence="2" id="KW-1185">Reference proteome</keyword>
<dbReference type="RefSeq" id="WP_128812763.1">
    <property type="nucleotide sequence ID" value="NZ_CP032094.1"/>
</dbReference>
<proteinExistence type="predicted"/>
<dbReference type="EMBL" id="CP032094">
    <property type="protein sequence ID" value="AXY02852.1"/>
    <property type="molecule type" value="Genomic_DNA"/>
</dbReference>
<name>A0ABN5PI29_9VIBR</name>
<evidence type="ECO:0000313" key="1">
    <source>
        <dbReference type="EMBL" id="AXY02852.1"/>
    </source>
</evidence>
<reference evidence="1 2" key="1">
    <citation type="submission" date="2018-08" db="EMBL/GenBank/DDBJ databases">
        <title>Genomic taxonomy of the Vibrionaceae family.</title>
        <authorList>
            <person name="Gomez-Gil B."/>
            <person name="Tanaka M."/>
            <person name="Sawabe T."/>
            <person name="Enciso-Ibarra K."/>
        </authorList>
    </citation>
    <scope>NUCLEOTIDE SEQUENCE [LARGE SCALE GENOMIC DNA]</scope>
    <source>
        <strain evidence="1 2">CAIM 1831</strain>
    </source>
</reference>
<accession>A0ABN5PI29</accession>
<sequence>MKINWLSAILIPFSLFLFYSGYLSLHNALTTNAIESRLEYFSTQSHPILRPNDAKLGELNPNVSTSLAHGLNSFVLFNQWLSYLNGDEAYSSESIALLTSSAHIRPTWSNTYVELAKLSSNSALAHEYQQFALKFGPYMPTSQLLMIDQTFTNWPTSDVKHQVEASKNLVTIARIWRHRPALNTMITYSEGKSRMCNLLAFNNLKVQACG</sequence>
<organism evidence="1 2">
    <name type="scientific">Vibrio alfacsensis</name>
    <dbReference type="NCBI Taxonomy" id="1074311"/>
    <lineage>
        <taxon>Bacteria</taxon>
        <taxon>Pseudomonadati</taxon>
        <taxon>Pseudomonadota</taxon>
        <taxon>Gammaproteobacteria</taxon>
        <taxon>Vibrionales</taxon>
        <taxon>Vibrionaceae</taxon>
        <taxon>Vibrio</taxon>
    </lineage>
</organism>
<protein>
    <submittedName>
        <fullName evidence="1">Uncharacterized protein</fullName>
    </submittedName>
</protein>
<gene>
    <name evidence="1" type="ORF">D1115_17840</name>
</gene>
<dbReference type="Proteomes" id="UP000262832">
    <property type="component" value="Chromosome II"/>
</dbReference>
<evidence type="ECO:0000313" key="2">
    <source>
        <dbReference type="Proteomes" id="UP000262832"/>
    </source>
</evidence>